<sequence length="472" mass="53922">MADQSSDWPLRNEIPHRESFNCPPSHEQASKKGLLCLPSFDPLPGFDYMSEGPRSSTRWNPCFLLSLPKELRLEIWKYVLTDTSSDDLVVHIQRLPTTPCYKLERPLPPSFSITHEGRRSASISTSILRTSRFIYEEALPVLYNTTTFYPGDLEGLLPLFLKTLSPFAQSHIRRIKLRVPTEELLLEFQGDLSRPLFHWAVTCAQVAKLSSSLREVEVCGDISLLEGKPHRRAKGVLHPLCKIKTLKVFTQDPNHLHSINREALDSVDSLFQRLLAEAEEDLRKAAKTRKERTEAEAEERAKRSLERERRRKECPPLDHNTRFAYGGILLKSSMALEELQSKSSGNQCQDAGGIARPPDNMEEWCRWAEENLRRMEADLSRVPGIEQFEKELEDHSKPQSENPYSILEEEEIESPTEDWELIDTRSGTSTPRARSASVLSKHSDEEWTDTASTLVGKDDMCDTADEDWEHLG</sequence>
<protein>
    <recommendedName>
        <fullName evidence="2">DUF7730 domain-containing protein</fullName>
    </recommendedName>
</protein>
<evidence type="ECO:0000256" key="1">
    <source>
        <dbReference type="SAM" id="MobiDB-lite"/>
    </source>
</evidence>
<feature type="region of interest" description="Disordered" evidence="1">
    <location>
        <begin position="410"/>
        <end position="451"/>
    </location>
</feature>
<evidence type="ECO:0000313" key="4">
    <source>
        <dbReference type="Proteomes" id="UP000799770"/>
    </source>
</evidence>
<dbReference type="PANTHER" id="PTHR38790:SF4">
    <property type="entry name" value="2EXR DOMAIN-CONTAINING PROTEIN"/>
    <property type="match status" value="1"/>
</dbReference>
<evidence type="ECO:0000259" key="2">
    <source>
        <dbReference type="Pfam" id="PF24864"/>
    </source>
</evidence>
<feature type="compositionally biased region" description="Acidic residues" evidence="1">
    <location>
        <begin position="410"/>
        <end position="421"/>
    </location>
</feature>
<reference evidence="3" key="1">
    <citation type="journal article" date="2020" name="Stud. Mycol.">
        <title>101 Dothideomycetes genomes: a test case for predicting lifestyles and emergence of pathogens.</title>
        <authorList>
            <person name="Haridas S."/>
            <person name="Albert R."/>
            <person name="Binder M."/>
            <person name="Bloem J."/>
            <person name="Labutti K."/>
            <person name="Salamov A."/>
            <person name="Andreopoulos B."/>
            <person name="Baker S."/>
            <person name="Barry K."/>
            <person name="Bills G."/>
            <person name="Bluhm B."/>
            <person name="Cannon C."/>
            <person name="Castanera R."/>
            <person name="Culley D."/>
            <person name="Daum C."/>
            <person name="Ezra D."/>
            <person name="Gonzalez J."/>
            <person name="Henrissat B."/>
            <person name="Kuo A."/>
            <person name="Liang C."/>
            <person name="Lipzen A."/>
            <person name="Lutzoni F."/>
            <person name="Magnuson J."/>
            <person name="Mondo S."/>
            <person name="Nolan M."/>
            <person name="Ohm R."/>
            <person name="Pangilinan J."/>
            <person name="Park H.-J."/>
            <person name="Ramirez L."/>
            <person name="Alfaro M."/>
            <person name="Sun H."/>
            <person name="Tritt A."/>
            <person name="Yoshinaga Y."/>
            <person name="Zwiers L.-H."/>
            <person name="Turgeon B."/>
            <person name="Goodwin S."/>
            <person name="Spatafora J."/>
            <person name="Crous P."/>
            <person name="Grigoriev I."/>
        </authorList>
    </citation>
    <scope>NUCLEOTIDE SEQUENCE</scope>
    <source>
        <strain evidence="3">CBS 627.86</strain>
    </source>
</reference>
<feature type="compositionally biased region" description="Polar residues" evidence="1">
    <location>
        <begin position="425"/>
        <end position="440"/>
    </location>
</feature>
<dbReference type="PANTHER" id="PTHR38790">
    <property type="entry name" value="2EXR DOMAIN-CONTAINING PROTEIN-RELATED"/>
    <property type="match status" value="1"/>
</dbReference>
<dbReference type="Proteomes" id="UP000799770">
    <property type="component" value="Unassembled WGS sequence"/>
</dbReference>
<feature type="region of interest" description="Disordered" evidence="1">
    <location>
        <begin position="286"/>
        <end position="317"/>
    </location>
</feature>
<feature type="domain" description="DUF7730" evidence="2">
    <location>
        <begin position="62"/>
        <end position="246"/>
    </location>
</feature>
<dbReference type="Pfam" id="PF24864">
    <property type="entry name" value="DUF7730"/>
    <property type="match status" value="1"/>
</dbReference>
<accession>A0A6A5ZAK3</accession>
<feature type="compositionally biased region" description="Basic and acidic residues" evidence="1">
    <location>
        <begin position="291"/>
        <end position="317"/>
    </location>
</feature>
<organism evidence="3 4">
    <name type="scientific">Lophiotrema nucula</name>
    <dbReference type="NCBI Taxonomy" id="690887"/>
    <lineage>
        <taxon>Eukaryota</taxon>
        <taxon>Fungi</taxon>
        <taxon>Dikarya</taxon>
        <taxon>Ascomycota</taxon>
        <taxon>Pezizomycotina</taxon>
        <taxon>Dothideomycetes</taxon>
        <taxon>Pleosporomycetidae</taxon>
        <taxon>Pleosporales</taxon>
        <taxon>Lophiotremataceae</taxon>
        <taxon>Lophiotrema</taxon>
    </lineage>
</organism>
<keyword evidence="4" id="KW-1185">Reference proteome</keyword>
<dbReference type="InterPro" id="IPR056632">
    <property type="entry name" value="DUF7730"/>
</dbReference>
<evidence type="ECO:0000313" key="3">
    <source>
        <dbReference type="EMBL" id="KAF2116114.1"/>
    </source>
</evidence>
<proteinExistence type="predicted"/>
<name>A0A6A5ZAK3_9PLEO</name>
<dbReference type="EMBL" id="ML977321">
    <property type="protein sequence ID" value="KAF2116114.1"/>
    <property type="molecule type" value="Genomic_DNA"/>
</dbReference>
<dbReference type="AlphaFoldDB" id="A0A6A5ZAK3"/>
<dbReference type="OrthoDB" id="62952at2759"/>
<gene>
    <name evidence="3" type="ORF">BDV96DRAFT_598876</name>
</gene>